<dbReference type="Gene3D" id="2.170.130.10">
    <property type="entry name" value="TonB-dependent receptor, plug domain"/>
    <property type="match status" value="1"/>
</dbReference>
<evidence type="ECO:0000256" key="6">
    <source>
        <dbReference type="ARBA" id="ARBA00023237"/>
    </source>
</evidence>
<gene>
    <name evidence="10" type="ORF">ATK78_1904</name>
</gene>
<dbReference type="Proteomes" id="UP000295620">
    <property type="component" value="Unassembled WGS sequence"/>
</dbReference>
<dbReference type="Gene3D" id="2.60.40.1120">
    <property type="entry name" value="Carboxypeptidase-like, regulatory domain"/>
    <property type="match status" value="1"/>
</dbReference>
<dbReference type="EMBL" id="SNYC01000004">
    <property type="protein sequence ID" value="TDQ09746.1"/>
    <property type="molecule type" value="Genomic_DNA"/>
</dbReference>
<organism evidence="10 11">
    <name type="scientific">Pedobacter metabolipauper</name>
    <dbReference type="NCBI Taxonomy" id="425513"/>
    <lineage>
        <taxon>Bacteria</taxon>
        <taxon>Pseudomonadati</taxon>
        <taxon>Bacteroidota</taxon>
        <taxon>Sphingobacteriia</taxon>
        <taxon>Sphingobacteriales</taxon>
        <taxon>Sphingobacteriaceae</taxon>
        <taxon>Pedobacter</taxon>
    </lineage>
</organism>
<feature type="domain" description="TonB-dependent receptor plug" evidence="9">
    <location>
        <begin position="117"/>
        <end position="244"/>
    </location>
</feature>
<dbReference type="InterPro" id="IPR023996">
    <property type="entry name" value="TonB-dep_OMP_SusC/RagA"/>
</dbReference>
<evidence type="ECO:0000256" key="3">
    <source>
        <dbReference type="ARBA" id="ARBA00022452"/>
    </source>
</evidence>
<keyword evidence="11" id="KW-1185">Reference proteome</keyword>
<comment type="caution">
    <text evidence="10">The sequence shown here is derived from an EMBL/GenBank/DDBJ whole genome shotgun (WGS) entry which is preliminary data.</text>
</comment>
<dbReference type="Pfam" id="PF07715">
    <property type="entry name" value="Plug"/>
    <property type="match status" value="1"/>
</dbReference>
<keyword evidence="4 7" id="KW-0812">Transmembrane</keyword>
<dbReference type="PROSITE" id="PS52016">
    <property type="entry name" value="TONB_DEPENDENT_REC_3"/>
    <property type="match status" value="1"/>
</dbReference>
<evidence type="ECO:0000256" key="5">
    <source>
        <dbReference type="ARBA" id="ARBA00023136"/>
    </source>
</evidence>
<protein>
    <submittedName>
        <fullName evidence="10">TonB-linked SusC/RagA family outer membrane protein</fullName>
    </submittedName>
</protein>
<dbReference type="InterPro" id="IPR008969">
    <property type="entry name" value="CarboxyPept-like_regulatory"/>
</dbReference>
<evidence type="ECO:0000313" key="10">
    <source>
        <dbReference type="EMBL" id="TDQ09746.1"/>
    </source>
</evidence>
<feature type="chain" id="PRO_5020729749" evidence="8">
    <location>
        <begin position="22"/>
        <end position="1033"/>
    </location>
</feature>
<evidence type="ECO:0000256" key="1">
    <source>
        <dbReference type="ARBA" id="ARBA00004571"/>
    </source>
</evidence>
<dbReference type="OrthoDB" id="9768177at2"/>
<keyword evidence="6 7" id="KW-0998">Cell outer membrane</keyword>
<dbReference type="Gene3D" id="2.40.170.20">
    <property type="entry name" value="TonB-dependent receptor, beta-barrel domain"/>
    <property type="match status" value="1"/>
</dbReference>
<keyword evidence="2 7" id="KW-0813">Transport</keyword>
<feature type="signal peptide" evidence="8">
    <location>
        <begin position="1"/>
        <end position="21"/>
    </location>
</feature>
<evidence type="ECO:0000259" key="9">
    <source>
        <dbReference type="Pfam" id="PF07715"/>
    </source>
</evidence>
<evidence type="ECO:0000256" key="7">
    <source>
        <dbReference type="PROSITE-ProRule" id="PRU01360"/>
    </source>
</evidence>
<dbReference type="InterPro" id="IPR039426">
    <property type="entry name" value="TonB-dep_rcpt-like"/>
</dbReference>
<comment type="similarity">
    <text evidence="7">Belongs to the TonB-dependent receptor family.</text>
</comment>
<reference evidence="10 11" key="1">
    <citation type="submission" date="2019-03" db="EMBL/GenBank/DDBJ databases">
        <title>Genomic Encyclopedia of Archaeal and Bacterial Type Strains, Phase II (KMG-II): from individual species to whole genera.</title>
        <authorList>
            <person name="Goeker M."/>
        </authorList>
    </citation>
    <scope>NUCLEOTIDE SEQUENCE [LARGE SCALE GENOMIC DNA]</scope>
    <source>
        <strain evidence="10 11">DSM 19035</strain>
    </source>
</reference>
<sequence length="1033" mass="112190">MKKKLHLFIVVCFLLSAHAFAQQKTITGKVTSSDDGSTIPGASIKIKGTTNAVQTNVIGTYSIKANSGDVLVFSYVGMVTQERTVGTDAVINIVLKSDASSLDEVIVTAYGIDRSKESLGYSAPTIKGDEVTATGRENFLNGLAGRVAGLSVNPTSGDPGASSQIILRGIVSISGDNTPLMVVDGIPIDNSVMSQTNTASLTGNNRSQDYTNRAADINPADIESYTILKGPEATALYGNLGASGAIVITTKKAKAGKASVSYNGSLRVESVNNAPEVQTVYSQGDANGVFNGGSTNYFGPKYPEGQKIYDNVASFFETGTAQKNNLVLEGGKESFTYRWSNEFVNNKGTIPTTQYKRFVTSLVGTAAVSNAVKVTTRFSYTNAYNKKANKGGSGYLMGLLRFPSRYDVNNWIDPLGNRLLTTGTIYSEVDNPFWDVNKNVSDDRTNSLLGNSTINIKPTKWLNINAILGTNISHTDGMYVYHTQSYSGSGTAAVPRGGVVNTYQKLNRRFDGSLTASATHKFGQFNNTYIIGGNFSDVNNNQNSARGQNMFDPDFNSINNTLPSTQSARLYIERYRNAGVFAQAILGYKSLMYLTLSGRVDAASRLLPNDPYFAYPSVSYAFNYTKLNALKDLSWLSNGKLRASYGITGKEPFKVYSLGTRLVTTTSTGGGFTYDLANGGNPDLVPEQTRNFETGLEASFFKDRIGIDFTFYKLNSHKQIITPRISYGTGSVVRIMNGGDVENKGVEFQLRGSPLRSENLNWDMIFNFTHNKSKVNAIADDLPEYYESDSWIGDGIRSAVYPGSSTGAIGGWKNLRNNNGDLLINPATGLPSLASDQDFYLIGDRMPKFTLGFSNSLNYKTLTLSFLFDLRVGGDVYNQTQYELYRRGLSIKTLDRDVPRVITGVLRDGLENTANPTRNTIAVTPAVNSNYYSSTTAGIAPEMFVEHNIKSLRLRDITVAYDFPARLTSKTKFISGFGLYVTLTDVFLITNYSGMDPDVNGNNPSVGGYGGYGIDFGNMGRPLGVNMGLRIKL</sequence>
<dbReference type="SUPFAM" id="SSF56935">
    <property type="entry name" value="Porins"/>
    <property type="match status" value="1"/>
</dbReference>
<keyword evidence="8" id="KW-0732">Signal</keyword>
<evidence type="ECO:0000256" key="4">
    <source>
        <dbReference type="ARBA" id="ARBA00022692"/>
    </source>
</evidence>
<dbReference type="SUPFAM" id="SSF49464">
    <property type="entry name" value="Carboxypeptidase regulatory domain-like"/>
    <property type="match status" value="1"/>
</dbReference>
<keyword evidence="5 7" id="KW-0472">Membrane</keyword>
<dbReference type="InterPro" id="IPR037066">
    <property type="entry name" value="Plug_dom_sf"/>
</dbReference>
<dbReference type="AlphaFoldDB" id="A0A4R6SWI0"/>
<comment type="subcellular location">
    <subcellularLocation>
        <location evidence="1 7">Cell outer membrane</location>
        <topology evidence="1 7">Multi-pass membrane protein</topology>
    </subcellularLocation>
</comment>
<dbReference type="GO" id="GO:0009279">
    <property type="term" value="C:cell outer membrane"/>
    <property type="evidence" value="ECO:0007669"/>
    <property type="project" value="UniProtKB-SubCell"/>
</dbReference>
<evidence type="ECO:0000313" key="11">
    <source>
        <dbReference type="Proteomes" id="UP000295620"/>
    </source>
</evidence>
<evidence type="ECO:0000256" key="8">
    <source>
        <dbReference type="SAM" id="SignalP"/>
    </source>
</evidence>
<evidence type="ECO:0000256" key="2">
    <source>
        <dbReference type="ARBA" id="ARBA00022448"/>
    </source>
</evidence>
<name>A0A4R6SWI0_9SPHI</name>
<dbReference type="InterPro" id="IPR036942">
    <property type="entry name" value="Beta-barrel_TonB_sf"/>
</dbReference>
<accession>A0A4R6SWI0</accession>
<keyword evidence="3 7" id="KW-1134">Transmembrane beta strand</keyword>
<dbReference type="InterPro" id="IPR012910">
    <property type="entry name" value="Plug_dom"/>
</dbReference>
<dbReference type="RefSeq" id="WP_133575806.1">
    <property type="nucleotide sequence ID" value="NZ_SNYC01000004.1"/>
</dbReference>
<proteinExistence type="inferred from homology"/>
<dbReference type="NCBIfam" id="TIGR04056">
    <property type="entry name" value="OMP_RagA_SusC"/>
    <property type="match status" value="1"/>
</dbReference>
<dbReference type="Pfam" id="PF13715">
    <property type="entry name" value="CarbopepD_reg_2"/>
    <property type="match status" value="1"/>
</dbReference>